<keyword evidence="3" id="KW-1185">Reference proteome</keyword>
<dbReference type="Proteomes" id="UP000735302">
    <property type="component" value="Unassembled WGS sequence"/>
</dbReference>
<comment type="caution">
    <text evidence="2">The sequence shown here is derived from an EMBL/GenBank/DDBJ whole genome shotgun (WGS) entry which is preliminary data.</text>
</comment>
<dbReference type="Pfam" id="PF07727">
    <property type="entry name" value="RVT_2"/>
    <property type="match status" value="1"/>
</dbReference>
<dbReference type="InterPro" id="IPR013103">
    <property type="entry name" value="RVT_2"/>
</dbReference>
<reference evidence="2 3" key="1">
    <citation type="journal article" date="2021" name="Elife">
        <title>Chloroplast acquisition without the gene transfer in kleptoplastic sea slugs, Plakobranchus ocellatus.</title>
        <authorList>
            <person name="Maeda T."/>
            <person name="Takahashi S."/>
            <person name="Yoshida T."/>
            <person name="Shimamura S."/>
            <person name="Takaki Y."/>
            <person name="Nagai Y."/>
            <person name="Toyoda A."/>
            <person name="Suzuki Y."/>
            <person name="Arimoto A."/>
            <person name="Ishii H."/>
            <person name="Satoh N."/>
            <person name="Nishiyama T."/>
            <person name="Hasebe M."/>
            <person name="Maruyama T."/>
            <person name="Minagawa J."/>
            <person name="Obokata J."/>
            <person name="Shigenobu S."/>
        </authorList>
    </citation>
    <scope>NUCLEOTIDE SEQUENCE [LARGE SCALE GENOMIC DNA]</scope>
</reference>
<proteinExistence type="predicted"/>
<organism evidence="2 3">
    <name type="scientific">Plakobranchus ocellatus</name>
    <dbReference type="NCBI Taxonomy" id="259542"/>
    <lineage>
        <taxon>Eukaryota</taxon>
        <taxon>Metazoa</taxon>
        <taxon>Spiralia</taxon>
        <taxon>Lophotrochozoa</taxon>
        <taxon>Mollusca</taxon>
        <taxon>Gastropoda</taxon>
        <taxon>Heterobranchia</taxon>
        <taxon>Euthyneura</taxon>
        <taxon>Panpulmonata</taxon>
        <taxon>Sacoglossa</taxon>
        <taxon>Placobranchoidea</taxon>
        <taxon>Plakobranchidae</taxon>
        <taxon>Plakobranchus</taxon>
    </lineage>
</organism>
<sequence>MDLKQSGRNWNNLLHSHLIADGFVQSLVDTCVYFKETDDPNETCTILVWVDDILLSSKSETVMTNIKKSLSKHFHMKDLGPISWFLGIELKNEKGSISMSQGQYIENLLQKFKMENSKPKQTACDMNVNRTLAGDKQTETGQTNENIQSKHYREIVGSLIYIMTSTRPDICFIVTKLSQYLSNADELYMILAKHVLRYLKATKDQRLIFRKSVDNLTLSGFSDSDWGNSGDRKSITGYCFKLSKEGPLISWKSKKQQSVALSSCEAEYMACNVFCCARRKISSFISQ</sequence>
<name>A0AAV4B317_9GAST</name>
<feature type="domain" description="Reverse transcriptase Ty1/copia-type" evidence="1">
    <location>
        <begin position="3"/>
        <end position="122"/>
    </location>
</feature>
<dbReference type="AlphaFoldDB" id="A0AAV4B317"/>
<dbReference type="PANTHER" id="PTHR11439">
    <property type="entry name" value="GAG-POL-RELATED RETROTRANSPOSON"/>
    <property type="match status" value="1"/>
</dbReference>
<evidence type="ECO:0000313" key="2">
    <source>
        <dbReference type="EMBL" id="GFO13970.1"/>
    </source>
</evidence>
<dbReference type="PANTHER" id="PTHR11439:SF463">
    <property type="entry name" value="REVERSE TRANSCRIPTASE TY1_COPIA-TYPE DOMAIN-CONTAINING PROTEIN"/>
    <property type="match status" value="1"/>
</dbReference>
<dbReference type="InterPro" id="IPR043502">
    <property type="entry name" value="DNA/RNA_pol_sf"/>
</dbReference>
<dbReference type="CDD" id="cd09272">
    <property type="entry name" value="RNase_HI_RT_Ty1"/>
    <property type="match status" value="1"/>
</dbReference>
<evidence type="ECO:0000313" key="3">
    <source>
        <dbReference type="Proteomes" id="UP000735302"/>
    </source>
</evidence>
<accession>A0AAV4B317</accession>
<gene>
    <name evidence="2" type="ORF">PoB_004047500</name>
</gene>
<dbReference type="EMBL" id="BLXT01004521">
    <property type="protein sequence ID" value="GFO13970.1"/>
    <property type="molecule type" value="Genomic_DNA"/>
</dbReference>
<dbReference type="SUPFAM" id="SSF56672">
    <property type="entry name" value="DNA/RNA polymerases"/>
    <property type="match status" value="1"/>
</dbReference>
<evidence type="ECO:0000259" key="1">
    <source>
        <dbReference type="Pfam" id="PF07727"/>
    </source>
</evidence>
<protein>
    <submittedName>
        <fullName evidence="2">Retrovirus-related pol polyprotein from transposon tnt 1-94</fullName>
    </submittedName>
</protein>